<dbReference type="Proteomes" id="UP000070133">
    <property type="component" value="Unassembled WGS sequence"/>
</dbReference>
<dbReference type="OrthoDB" id="3817435at2759"/>
<evidence type="ECO:0000313" key="2">
    <source>
        <dbReference type="EMBL" id="KXT07228.1"/>
    </source>
</evidence>
<dbReference type="STRING" id="321146.A0A139HXQ4"/>
<evidence type="ECO:0000256" key="1">
    <source>
        <dbReference type="SAM" id="MobiDB-lite"/>
    </source>
</evidence>
<feature type="region of interest" description="Disordered" evidence="1">
    <location>
        <begin position="163"/>
        <end position="209"/>
    </location>
</feature>
<evidence type="ECO:0000313" key="3">
    <source>
        <dbReference type="Proteomes" id="UP000070133"/>
    </source>
</evidence>
<dbReference type="AlphaFoldDB" id="A0A139HXQ4"/>
<keyword evidence="3" id="KW-1185">Reference proteome</keyword>
<name>A0A139HXQ4_9PEZI</name>
<gene>
    <name evidence="2" type="ORF">AC578_2367</name>
</gene>
<feature type="region of interest" description="Disordered" evidence="1">
    <location>
        <begin position="109"/>
        <end position="131"/>
    </location>
</feature>
<comment type="caution">
    <text evidence="2">The sequence shown here is derived from an EMBL/GenBank/DDBJ whole genome shotgun (WGS) entry which is preliminary data.</text>
</comment>
<feature type="compositionally biased region" description="Basic and acidic residues" evidence="1">
    <location>
        <begin position="413"/>
        <end position="422"/>
    </location>
</feature>
<protein>
    <submittedName>
        <fullName evidence="2">Uncharacterized protein</fullName>
    </submittedName>
</protein>
<accession>A0A139HXQ4</accession>
<organism evidence="2 3">
    <name type="scientific">Pseudocercospora eumusae</name>
    <dbReference type="NCBI Taxonomy" id="321146"/>
    <lineage>
        <taxon>Eukaryota</taxon>
        <taxon>Fungi</taxon>
        <taxon>Dikarya</taxon>
        <taxon>Ascomycota</taxon>
        <taxon>Pezizomycotina</taxon>
        <taxon>Dothideomycetes</taxon>
        <taxon>Dothideomycetidae</taxon>
        <taxon>Mycosphaerellales</taxon>
        <taxon>Mycosphaerellaceae</taxon>
        <taxon>Pseudocercospora</taxon>
    </lineage>
</organism>
<feature type="region of interest" description="Disordered" evidence="1">
    <location>
        <begin position="390"/>
        <end position="422"/>
    </location>
</feature>
<dbReference type="EMBL" id="LFZN01000003">
    <property type="protein sequence ID" value="KXT07228.1"/>
    <property type="molecule type" value="Genomic_DNA"/>
</dbReference>
<reference evidence="2 3" key="1">
    <citation type="submission" date="2015-07" db="EMBL/GenBank/DDBJ databases">
        <title>Comparative genomics of the Sigatoka disease complex on banana suggests a link between parallel evolutionary changes in Pseudocercospora fijiensis and Pseudocercospora eumusae and increased virulence on the banana host.</title>
        <authorList>
            <person name="Chang T.-C."/>
            <person name="Salvucci A."/>
            <person name="Crous P.W."/>
            <person name="Stergiopoulos I."/>
        </authorList>
    </citation>
    <scope>NUCLEOTIDE SEQUENCE [LARGE SCALE GENOMIC DNA]</scope>
    <source>
        <strain evidence="2 3">CBS 114824</strain>
    </source>
</reference>
<sequence length="422" mass="47783">MDRLELLDPRFEDFSRDMDEAGDDALKIAEVFGRYAFLWNHDQQKREPQEAALVDMTQTTSQQEPELDAYASGAFLATVHDELDSILSGYVLPKTSDSDDYPEYIQITEPDHSMAQNPEAESCPDRENFPADHLHGAEQIQETVFPIGQAATGNGKRKFAQVEITDVSQPYPQKRSRQEQETCKRKKGKPASTVNPQNDKAPKQPVKGSKLQNRVNENVKLPTDMPFTMAEICRILPKCFHRPAVMERALLNGFDCWTLAEMEMAGFNDYDFKDIYDANERYKHIKASALHTLYGTKSQKVAQLKGSQNDMTAATWKLKANTRKSEEPKRLKEIYDSVDKLPTGNDRGVFTACLELWKENETAYPDATTDDLDKFKAVLEDLGTLPVLNSGVHGNHDQETLARFGRRNKKTASKPDPKKMQS</sequence>
<proteinExistence type="predicted"/>